<evidence type="ECO:0000313" key="2">
    <source>
        <dbReference type="EMBL" id="TFF66830.1"/>
    </source>
</evidence>
<feature type="domain" description="HTH cro/C1-type" evidence="1">
    <location>
        <begin position="7"/>
        <end position="40"/>
    </location>
</feature>
<reference evidence="2 3" key="1">
    <citation type="submission" date="2019-01" db="EMBL/GenBank/DDBJ databases">
        <title>Draft Genome Sequences of Helcococcus ovis Strains Isolated from the Uterus and Vagina of Dairy Cows with Metritis.</title>
        <authorList>
            <person name="Cunha F."/>
            <person name="Jeon S.J."/>
            <person name="Kutzer P."/>
            <person name="Galvao K.N."/>
        </authorList>
    </citation>
    <scope>NUCLEOTIDE SEQUENCE [LARGE SCALE GENOMIC DNA]</scope>
    <source>
        <strain evidence="2 3">KG-37</strain>
    </source>
</reference>
<proteinExistence type="predicted"/>
<keyword evidence="3" id="KW-1185">Reference proteome</keyword>
<evidence type="ECO:0000259" key="1">
    <source>
        <dbReference type="Pfam" id="PF13443"/>
    </source>
</evidence>
<dbReference type="EMBL" id="SCFR01000006">
    <property type="protein sequence ID" value="TFF66830.1"/>
    <property type="molecule type" value="Genomic_DNA"/>
</dbReference>
<dbReference type="Pfam" id="PF13443">
    <property type="entry name" value="HTH_26"/>
    <property type="match status" value="1"/>
</dbReference>
<dbReference type="OrthoDB" id="9804186at2"/>
<dbReference type="AlphaFoldDB" id="A0A4R9C3T7"/>
<accession>A0A4R9C3T7</accession>
<evidence type="ECO:0000313" key="3">
    <source>
        <dbReference type="Proteomes" id="UP000297454"/>
    </source>
</evidence>
<dbReference type="Proteomes" id="UP000297454">
    <property type="component" value="Unassembled WGS sequence"/>
</dbReference>
<sequence>MPVCYNNLWKLLIDKNMNKTELKEAAGLSFNVIARMGKTEIVFYIS</sequence>
<organism evidence="2 3">
    <name type="scientific">Helcococcus ovis</name>
    <dbReference type="NCBI Taxonomy" id="72026"/>
    <lineage>
        <taxon>Bacteria</taxon>
        <taxon>Bacillati</taxon>
        <taxon>Bacillota</taxon>
        <taxon>Tissierellia</taxon>
        <taxon>Tissierellales</taxon>
        <taxon>Peptoniphilaceae</taxon>
        <taxon>Helcococcus</taxon>
    </lineage>
</organism>
<protein>
    <submittedName>
        <fullName evidence="2">XRE family transcriptional regulator</fullName>
    </submittedName>
</protein>
<dbReference type="InterPro" id="IPR001387">
    <property type="entry name" value="Cro/C1-type_HTH"/>
</dbReference>
<comment type="caution">
    <text evidence="2">The sequence shown here is derived from an EMBL/GenBank/DDBJ whole genome shotgun (WGS) entry which is preliminary data.</text>
</comment>
<dbReference type="RefSeq" id="WP_134710797.1">
    <property type="nucleotide sequence ID" value="NZ_CP119761.1"/>
</dbReference>
<gene>
    <name evidence="2" type="ORF">EQF91_02580</name>
</gene>
<name>A0A4R9C3T7_9FIRM</name>